<organism evidence="1 2">
    <name type="scientific">Faecalibacterium prausnitzii M21/2</name>
    <dbReference type="NCBI Taxonomy" id="411485"/>
    <lineage>
        <taxon>Bacteria</taxon>
        <taxon>Bacillati</taxon>
        <taxon>Bacillota</taxon>
        <taxon>Clostridia</taxon>
        <taxon>Eubacteriales</taxon>
        <taxon>Oscillospiraceae</taxon>
        <taxon>Faecalibacterium</taxon>
    </lineage>
</organism>
<sequence length="47" mass="4875">MTKNFPAAALQMPLAFTTPSVKIAFGALRRACRGKAPPSANADRSAA</sequence>
<protein>
    <submittedName>
        <fullName evidence="1">Uncharacterized protein</fullName>
    </submittedName>
</protein>
<gene>
    <name evidence="1" type="ORF">FAEPRAM212_01788</name>
</gene>
<evidence type="ECO:0000313" key="1">
    <source>
        <dbReference type="EMBL" id="EDP21465.1"/>
    </source>
</evidence>
<evidence type="ECO:0000313" key="2">
    <source>
        <dbReference type="Proteomes" id="UP000005945"/>
    </source>
</evidence>
<accession>A8SBX6</accession>
<dbReference type="AlphaFoldDB" id="A8SBX6"/>
<reference evidence="1 2" key="1">
    <citation type="submission" date="2007-09" db="EMBL/GenBank/DDBJ databases">
        <title>Draft genome sequence of Faecalibacterium prausnitzii M21/2.</title>
        <authorList>
            <person name="Sudarsanam P."/>
            <person name="Ley R."/>
            <person name="Guruge J."/>
            <person name="Turnbaugh P.J."/>
            <person name="Mahowald M."/>
            <person name="Liep D."/>
            <person name="Gordon J."/>
        </authorList>
    </citation>
    <scope>NUCLEOTIDE SEQUENCE [LARGE SCALE GENOMIC DNA]</scope>
    <source>
        <strain evidence="1 2">M21/2</strain>
    </source>
</reference>
<dbReference type="EMBL" id="ABED02000026">
    <property type="protein sequence ID" value="EDP21465.1"/>
    <property type="molecule type" value="Genomic_DNA"/>
</dbReference>
<dbReference type="Proteomes" id="UP000005945">
    <property type="component" value="Unassembled WGS sequence"/>
</dbReference>
<reference evidence="1 2" key="2">
    <citation type="submission" date="2007-09" db="EMBL/GenBank/DDBJ databases">
        <authorList>
            <person name="Fulton L."/>
            <person name="Clifton S."/>
            <person name="Fulton B."/>
            <person name="Xu J."/>
            <person name="Minx P."/>
            <person name="Pepin K.H."/>
            <person name="Johnson M."/>
            <person name="Thiruvilangam P."/>
            <person name="Bhonagiri V."/>
            <person name="Nash W.E."/>
            <person name="Mardis E.R."/>
            <person name="Wilson R.K."/>
        </authorList>
    </citation>
    <scope>NUCLEOTIDE SEQUENCE [LARGE SCALE GENOMIC DNA]</scope>
    <source>
        <strain evidence="1 2">M21/2</strain>
    </source>
</reference>
<comment type="caution">
    <text evidence="1">The sequence shown here is derived from an EMBL/GenBank/DDBJ whole genome shotgun (WGS) entry which is preliminary data.</text>
</comment>
<name>A8SBX6_9FIRM</name>
<dbReference type="HOGENOM" id="CLU_3168319_0_0_9"/>
<proteinExistence type="predicted"/>